<comment type="caution">
    <text evidence="3">The sequence shown here is derived from an EMBL/GenBank/DDBJ whole genome shotgun (WGS) entry which is preliminary data.</text>
</comment>
<feature type="chain" id="PRO_5042074762" evidence="2">
    <location>
        <begin position="17"/>
        <end position="310"/>
    </location>
</feature>
<feature type="region of interest" description="Disordered" evidence="1">
    <location>
        <begin position="72"/>
        <end position="133"/>
    </location>
</feature>
<gene>
    <name evidence="3" type="ORF">CYCCA115_LOCUS23933</name>
</gene>
<reference evidence="3" key="1">
    <citation type="submission" date="2023-08" db="EMBL/GenBank/DDBJ databases">
        <authorList>
            <person name="Audoor S."/>
            <person name="Bilcke G."/>
        </authorList>
    </citation>
    <scope>NUCLEOTIDE SEQUENCE</scope>
</reference>
<dbReference type="AlphaFoldDB" id="A0AAD2JPI2"/>
<feature type="signal peptide" evidence="2">
    <location>
        <begin position="1"/>
        <end position="16"/>
    </location>
</feature>
<evidence type="ECO:0000313" key="3">
    <source>
        <dbReference type="EMBL" id="CAJ1969892.1"/>
    </source>
</evidence>
<evidence type="ECO:0000313" key="4">
    <source>
        <dbReference type="Proteomes" id="UP001295423"/>
    </source>
</evidence>
<proteinExistence type="predicted"/>
<evidence type="ECO:0000256" key="2">
    <source>
        <dbReference type="SAM" id="SignalP"/>
    </source>
</evidence>
<accession>A0AAD2JPI2</accession>
<keyword evidence="2" id="KW-0732">Signal</keyword>
<evidence type="ECO:0000256" key="1">
    <source>
        <dbReference type="SAM" id="MobiDB-lite"/>
    </source>
</evidence>
<dbReference type="Proteomes" id="UP001295423">
    <property type="component" value="Unassembled WGS sequence"/>
</dbReference>
<sequence>MFHHNILILCVTPTSGLSPTQMQGVRPILTNLMPIIGSIWLNPDEWLTPTERAVRLQRRTLINNRCRARLHQQAIQHRHQAPLPGGNNGGHAPPVPVQPPIPLLPVNQPPIPHVQPVHNQPQEAPNVQDNRNEVANDPSEAIEAGDHDNVDDDLSVPEGVAEDENIQQEEQPNVPTEVPILKQATEDVKQEEDETLNQTLQNLQEQAIRIGQYLKSSVNEGLILRPTDSFDIECHVDADFAGLYSVEDVMDPTCVKSRTGYVISVCGCPVVWVSRLQTDIATATMEAEYNALSMAMRDILPLQRVFKTIQ</sequence>
<organism evidence="3 4">
    <name type="scientific">Cylindrotheca closterium</name>
    <dbReference type="NCBI Taxonomy" id="2856"/>
    <lineage>
        <taxon>Eukaryota</taxon>
        <taxon>Sar</taxon>
        <taxon>Stramenopiles</taxon>
        <taxon>Ochrophyta</taxon>
        <taxon>Bacillariophyta</taxon>
        <taxon>Bacillariophyceae</taxon>
        <taxon>Bacillariophycidae</taxon>
        <taxon>Bacillariales</taxon>
        <taxon>Bacillariaceae</taxon>
        <taxon>Cylindrotheca</taxon>
    </lineage>
</organism>
<keyword evidence="4" id="KW-1185">Reference proteome</keyword>
<dbReference type="EMBL" id="CAKOGP040002436">
    <property type="protein sequence ID" value="CAJ1969892.1"/>
    <property type="molecule type" value="Genomic_DNA"/>
</dbReference>
<dbReference type="CDD" id="cd09272">
    <property type="entry name" value="RNase_HI_RT_Ty1"/>
    <property type="match status" value="1"/>
</dbReference>
<feature type="compositionally biased region" description="Polar residues" evidence="1">
    <location>
        <begin position="117"/>
        <end position="129"/>
    </location>
</feature>
<name>A0AAD2JPI2_9STRA</name>
<feature type="compositionally biased region" description="Pro residues" evidence="1">
    <location>
        <begin position="93"/>
        <end position="113"/>
    </location>
</feature>
<protein>
    <submittedName>
        <fullName evidence="3">Uncharacterized protein</fullName>
    </submittedName>
</protein>